<evidence type="ECO:0000313" key="6">
    <source>
        <dbReference type="Proteomes" id="UP000678393"/>
    </source>
</evidence>
<sequence length="665" mass="73529">MGNVEGHNLAPVRADERKALNLSHKVNLKQYLKHLNGEVSEKCLTELPWDLIDSISLYESMNASFNALTEIPAELPLRLPHLSHLDLSYNRLHSLPLSFGLLFHLREVCLQHNSLSTLPDSFLHLVKLEKVDLSHNHLQQLPEAIGNMECLERLSVVANHLRSLPLSLGAPESHVVLLLAQQNRLESPPQAVCDEGSSSTLEYIRKQYLASSGAFPVCPQVPLNSFPRCCGNKSEASVNNPHSAQIQYIQEQTNTAHTTNRVKAPLLPPLDSTTLTPFQLRDRIIGLVYGAAIGDAIGVSCRWMSADECAFHYGCGDDLVYSNIVRDEHRVLWRQGGWTSNFDQLMVVLESLVNWAGVVDELEFARRLKVWAQQGFPELSDMPGVVTSETVRKVVAHPAFCTDPHRASKEVLHDNKVVKNGVLSSRTVAGVPQPPSHPSPTDSSCPLSSPSVTAQHCIYIAPRQEFGEDNGAAVRTAILGVPNFHQFGEVESNAIRICQTTHSDSRCTASCVFISLLISLLLQGSLIGFEAGDRDVTEDHLETAFQRAAVHLKDEAERKEFLALKKFCSLQSINAREAFGMSHTYMPVKAAVAALYWKDDFRSFITALAKLGGDSSSNACVAGAVLGCCWGYSRLPRVWVDELPRHHVHWLNSRINHLLDIMGSP</sequence>
<dbReference type="PROSITE" id="PS51450">
    <property type="entry name" value="LRR"/>
    <property type="match status" value="1"/>
</dbReference>
<evidence type="ECO:0000256" key="1">
    <source>
        <dbReference type="ARBA" id="ARBA00022614"/>
    </source>
</evidence>
<dbReference type="GO" id="GO:0046872">
    <property type="term" value="F:metal ion binding"/>
    <property type="evidence" value="ECO:0007669"/>
    <property type="project" value="UniProtKB-KW"/>
</dbReference>
<dbReference type="InterPro" id="IPR036705">
    <property type="entry name" value="Ribosyl_crysJ1_sf"/>
</dbReference>
<feature type="compositionally biased region" description="Polar residues" evidence="4">
    <location>
        <begin position="439"/>
        <end position="448"/>
    </location>
</feature>
<dbReference type="OrthoDB" id="2021138at2759"/>
<evidence type="ECO:0000313" key="5">
    <source>
        <dbReference type="EMBL" id="CAG5123150.1"/>
    </source>
</evidence>
<dbReference type="InterPro" id="IPR032675">
    <property type="entry name" value="LRR_dom_sf"/>
</dbReference>
<organism evidence="5 6">
    <name type="scientific">Candidula unifasciata</name>
    <dbReference type="NCBI Taxonomy" id="100452"/>
    <lineage>
        <taxon>Eukaryota</taxon>
        <taxon>Metazoa</taxon>
        <taxon>Spiralia</taxon>
        <taxon>Lophotrochozoa</taxon>
        <taxon>Mollusca</taxon>
        <taxon>Gastropoda</taxon>
        <taxon>Heterobranchia</taxon>
        <taxon>Euthyneura</taxon>
        <taxon>Panpulmonata</taxon>
        <taxon>Eupulmonata</taxon>
        <taxon>Stylommatophora</taxon>
        <taxon>Helicina</taxon>
        <taxon>Helicoidea</taxon>
        <taxon>Geomitridae</taxon>
        <taxon>Candidula</taxon>
    </lineage>
</organism>
<dbReference type="AlphaFoldDB" id="A0A8S3Z6E0"/>
<dbReference type="EMBL" id="CAJHNH020001452">
    <property type="protein sequence ID" value="CAG5123150.1"/>
    <property type="molecule type" value="Genomic_DNA"/>
</dbReference>
<dbReference type="InterPro" id="IPR003591">
    <property type="entry name" value="Leu-rich_rpt_typical-subtyp"/>
</dbReference>
<comment type="cofactor">
    <cofactor evidence="3">
        <name>Mg(2+)</name>
        <dbReference type="ChEBI" id="CHEBI:18420"/>
    </cofactor>
    <text evidence="3">Binds 2 magnesium ions per subunit.</text>
</comment>
<keyword evidence="3" id="KW-0479">Metal-binding</keyword>
<keyword evidence="2" id="KW-0677">Repeat</keyword>
<name>A0A8S3Z6E0_9EUPU</name>
<dbReference type="Pfam" id="PF00560">
    <property type="entry name" value="LRR_1"/>
    <property type="match status" value="1"/>
</dbReference>
<dbReference type="PRINTS" id="PR00019">
    <property type="entry name" value="LEURICHRPT"/>
</dbReference>
<dbReference type="Pfam" id="PF03747">
    <property type="entry name" value="ADP_ribosyl_GH"/>
    <property type="match status" value="1"/>
</dbReference>
<accession>A0A8S3Z6E0</accession>
<keyword evidence="1" id="KW-0433">Leucine-rich repeat</keyword>
<dbReference type="Pfam" id="PF13855">
    <property type="entry name" value="LRR_8"/>
    <property type="match status" value="1"/>
</dbReference>
<dbReference type="Proteomes" id="UP000678393">
    <property type="component" value="Unassembled WGS sequence"/>
</dbReference>
<dbReference type="SUPFAM" id="SSF101478">
    <property type="entry name" value="ADP-ribosylglycohydrolase"/>
    <property type="match status" value="1"/>
</dbReference>
<evidence type="ECO:0000256" key="3">
    <source>
        <dbReference type="PIRSR" id="PIRSR605502-1"/>
    </source>
</evidence>
<reference evidence="5" key="1">
    <citation type="submission" date="2021-04" db="EMBL/GenBank/DDBJ databases">
        <authorList>
            <consortium name="Molecular Ecology Group"/>
        </authorList>
    </citation>
    <scope>NUCLEOTIDE SEQUENCE</scope>
</reference>
<dbReference type="PANTHER" id="PTHR16222:SF28">
    <property type="entry name" value="ADP-RIBOSYLGLYCOHYDROLASE"/>
    <property type="match status" value="1"/>
</dbReference>
<dbReference type="InterPro" id="IPR005502">
    <property type="entry name" value="Ribosyl_crysJ1"/>
</dbReference>
<keyword evidence="3" id="KW-0460">Magnesium</keyword>
<keyword evidence="6" id="KW-1185">Reference proteome</keyword>
<dbReference type="InterPro" id="IPR050792">
    <property type="entry name" value="ADP-ribosylglycohydrolase"/>
</dbReference>
<dbReference type="SMART" id="SM00369">
    <property type="entry name" value="LRR_TYP"/>
    <property type="match status" value="4"/>
</dbReference>
<dbReference type="SUPFAM" id="SSF52058">
    <property type="entry name" value="L domain-like"/>
    <property type="match status" value="1"/>
</dbReference>
<dbReference type="InterPro" id="IPR001611">
    <property type="entry name" value="Leu-rich_rpt"/>
</dbReference>
<dbReference type="Gene3D" id="1.10.4080.10">
    <property type="entry name" value="ADP-ribosylation/Crystallin J1"/>
    <property type="match status" value="1"/>
</dbReference>
<evidence type="ECO:0000256" key="4">
    <source>
        <dbReference type="SAM" id="MobiDB-lite"/>
    </source>
</evidence>
<comment type="caution">
    <text evidence="5">The sequence shown here is derived from an EMBL/GenBank/DDBJ whole genome shotgun (WGS) entry which is preliminary data.</text>
</comment>
<evidence type="ECO:0000256" key="2">
    <source>
        <dbReference type="ARBA" id="ARBA00022737"/>
    </source>
</evidence>
<protein>
    <submittedName>
        <fullName evidence="5">Uncharacterized protein</fullName>
    </submittedName>
</protein>
<feature type="region of interest" description="Disordered" evidence="4">
    <location>
        <begin position="428"/>
        <end position="448"/>
    </location>
</feature>
<feature type="binding site" evidence="3">
    <location>
        <position position="617"/>
    </location>
    <ligand>
        <name>Mg(2+)</name>
        <dbReference type="ChEBI" id="CHEBI:18420"/>
        <label>1</label>
    </ligand>
</feature>
<dbReference type="Gene3D" id="3.80.10.10">
    <property type="entry name" value="Ribonuclease Inhibitor"/>
    <property type="match status" value="1"/>
</dbReference>
<proteinExistence type="predicted"/>
<gene>
    <name evidence="5" type="ORF">CUNI_LOCUS8708</name>
</gene>
<dbReference type="PANTHER" id="PTHR16222">
    <property type="entry name" value="ADP-RIBOSYLGLYCOHYDROLASE"/>
    <property type="match status" value="1"/>
</dbReference>
<feature type="binding site" evidence="3">
    <location>
        <position position="614"/>
    </location>
    <ligand>
        <name>Mg(2+)</name>
        <dbReference type="ChEBI" id="CHEBI:18420"/>
        <label>1</label>
    </ligand>
</feature>